<comment type="caution">
    <text evidence="2">The sequence shown here is derived from an EMBL/GenBank/DDBJ whole genome shotgun (WGS) entry which is preliminary data.</text>
</comment>
<dbReference type="Proteomes" id="UP001191082">
    <property type="component" value="Unassembled WGS sequence"/>
</dbReference>
<gene>
    <name evidence="2" type="ORF">FGK64_16950</name>
</gene>
<sequence length="329" mass="36248">MATATQSLKDLVEGSYRYFDSLIGEMNDLIGESEKYLRMSLVKKFMSAKSQSELKVETAALRDCFDKLNDTLADVLDEKITNPKPLENILEKSKRQLLIVMEVLAKFKAVVATDVGSAIFLLFQTLVKLAPLVSRCQKFQKTIQQLQKDLRAVEKATNAKAAKTTLAVGVAALGVMTGPVGLIATLTISTGTVVTGEIIDAYIGNGTEVSALKGAQTTADLSYSAYDAMGKTKIKSFGPLKTVADLTLGSADLGLSVYNKHKIEKRLKDLMKEYDAIHAEMMKMARDIKKQRDYTMKKLAEARATAKKEGYVVSPKELERLRKELKSFK</sequence>
<dbReference type="RefSeq" id="WP_138865048.1">
    <property type="nucleotide sequence ID" value="NZ_VCPC01000004.1"/>
</dbReference>
<accession>A0ABY2X4W6</accession>
<protein>
    <recommendedName>
        <fullName evidence="4">LXG domain of WXG superfamily protein</fullName>
    </recommendedName>
</protein>
<keyword evidence="1" id="KW-0175">Coiled coil</keyword>
<evidence type="ECO:0008006" key="4">
    <source>
        <dbReference type="Google" id="ProtNLM"/>
    </source>
</evidence>
<name>A0ABY2X4W6_9RHOB</name>
<feature type="coiled-coil region" evidence="1">
    <location>
        <begin position="260"/>
        <end position="287"/>
    </location>
</feature>
<organism evidence="2 3">
    <name type="scientific">Arenibacterium halophilum</name>
    <dbReference type="NCBI Taxonomy" id="2583821"/>
    <lineage>
        <taxon>Bacteria</taxon>
        <taxon>Pseudomonadati</taxon>
        <taxon>Pseudomonadota</taxon>
        <taxon>Alphaproteobacteria</taxon>
        <taxon>Rhodobacterales</taxon>
        <taxon>Paracoccaceae</taxon>
        <taxon>Arenibacterium</taxon>
    </lineage>
</organism>
<dbReference type="EMBL" id="VCPC01000004">
    <property type="protein sequence ID" value="TMV10472.1"/>
    <property type="molecule type" value="Genomic_DNA"/>
</dbReference>
<evidence type="ECO:0000313" key="3">
    <source>
        <dbReference type="Proteomes" id="UP001191082"/>
    </source>
</evidence>
<proteinExistence type="predicted"/>
<evidence type="ECO:0000256" key="1">
    <source>
        <dbReference type="SAM" id="Coils"/>
    </source>
</evidence>
<reference evidence="2 3" key="1">
    <citation type="submission" date="2019-05" db="EMBL/GenBank/DDBJ databases">
        <title>Marivita sp. nov. isolated from sea sediment.</title>
        <authorList>
            <person name="Kim W."/>
        </authorList>
    </citation>
    <scope>NUCLEOTIDE SEQUENCE [LARGE SCALE GENOMIC DNA]</scope>
    <source>
        <strain evidence="2 3">CAU 1492</strain>
    </source>
</reference>
<keyword evidence="3" id="KW-1185">Reference proteome</keyword>
<evidence type="ECO:0000313" key="2">
    <source>
        <dbReference type="EMBL" id="TMV10472.1"/>
    </source>
</evidence>